<dbReference type="Pfam" id="PF00903">
    <property type="entry name" value="Glyoxalase"/>
    <property type="match status" value="1"/>
</dbReference>
<evidence type="ECO:0000259" key="1">
    <source>
        <dbReference type="Pfam" id="PF00903"/>
    </source>
</evidence>
<dbReference type="InterPro" id="IPR004360">
    <property type="entry name" value="Glyas_Fos-R_dOase_dom"/>
</dbReference>
<keyword evidence="3" id="KW-1185">Reference proteome</keyword>
<dbReference type="RefSeq" id="WP_353895582.1">
    <property type="nucleotide sequence ID" value="NZ_JBEVCJ010000006.1"/>
</dbReference>
<dbReference type="EMBL" id="JBEVCJ010000006">
    <property type="protein sequence ID" value="MET1254999.1"/>
    <property type="molecule type" value="Genomic_DNA"/>
</dbReference>
<dbReference type="SUPFAM" id="SSF54593">
    <property type="entry name" value="Glyoxalase/Bleomycin resistance protein/Dihydroxybiphenyl dioxygenase"/>
    <property type="match status" value="1"/>
</dbReference>
<feature type="domain" description="Glyoxalase/fosfomycin resistance/dioxygenase" evidence="1">
    <location>
        <begin position="9"/>
        <end position="113"/>
    </location>
</feature>
<accession>A0ABV2BSS8</accession>
<evidence type="ECO:0000313" key="2">
    <source>
        <dbReference type="EMBL" id="MET1254999.1"/>
    </source>
</evidence>
<evidence type="ECO:0000313" key="3">
    <source>
        <dbReference type="Proteomes" id="UP001548189"/>
    </source>
</evidence>
<comment type="caution">
    <text evidence="2">The sequence shown here is derived from an EMBL/GenBank/DDBJ whole genome shotgun (WGS) entry which is preliminary data.</text>
</comment>
<sequence length="119" mass="13547">MSGPAKNGVLIYSTHIDELSKFYEQLFDMKVIRKTSEMISLNKDGFNLIIHTPPFEMLEISFSPIKLFLTVADMKVTREKAVELGGKIFEGEWSNPIFKVSNIADCDGNHIQIREFFAS</sequence>
<gene>
    <name evidence="2" type="ORF">ABVT43_07680</name>
</gene>
<organism evidence="2 3">
    <name type="scientific">Aliikangiella maris</name>
    <dbReference type="NCBI Taxonomy" id="3162458"/>
    <lineage>
        <taxon>Bacteria</taxon>
        <taxon>Pseudomonadati</taxon>
        <taxon>Pseudomonadota</taxon>
        <taxon>Gammaproteobacteria</taxon>
        <taxon>Oceanospirillales</taxon>
        <taxon>Pleioneaceae</taxon>
        <taxon>Aliikangiella</taxon>
    </lineage>
</organism>
<reference evidence="2 3" key="1">
    <citation type="submission" date="2024-06" db="EMBL/GenBank/DDBJ databases">
        <authorList>
            <person name="Li F."/>
        </authorList>
    </citation>
    <scope>NUCLEOTIDE SEQUENCE [LARGE SCALE GENOMIC DNA]</scope>
    <source>
        <strain evidence="2 3">GXAS 311</strain>
    </source>
</reference>
<name>A0ABV2BSS8_9GAMM</name>
<dbReference type="Gene3D" id="3.10.180.10">
    <property type="entry name" value="2,3-Dihydroxybiphenyl 1,2-Dioxygenase, domain 1"/>
    <property type="match status" value="1"/>
</dbReference>
<dbReference type="InterPro" id="IPR029068">
    <property type="entry name" value="Glyas_Bleomycin-R_OHBP_Dase"/>
</dbReference>
<protein>
    <submittedName>
        <fullName evidence="2">VOC family protein</fullName>
    </submittedName>
</protein>
<dbReference type="Proteomes" id="UP001548189">
    <property type="component" value="Unassembled WGS sequence"/>
</dbReference>
<proteinExistence type="predicted"/>